<protein>
    <submittedName>
        <fullName evidence="4">T9SS type A sorting domain-containing protein</fullName>
    </submittedName>
</protein>
<dbReference type="Proteomes" id="UP000318833">
    <property type="component" value="Unassembled WGS sequence"/>
</dbReference>
<feature type="domain" description="Secretion system C-terminal sorting" evidence="3">
    <location>
        <begin position="1049"/>
        <end position="1107"/>
    </location>
</feature>
<comment type="caution">
    <text evidence="4">The sequence shown here is derived from an EMBL/GenBank/DDBJ whole genome shotgun (WGS) entry which is preliminary data.</text>
</comment>
<evidence type="ECO:0000256" key="2">
    <source>
        <dbReference type="SAM" id="SignalP"/>
    </source>
</evidence>
<dbReference type="InterPro" id="IPR026444">
    <property type="entry name" value="Secre_tail"/>
</dbReference>
<dbReference type="AlphaFoldDB" id="A0A554VG28"/>
<evidence type="ECO:0000259" key="3">
    <source>
        <dbReference type="Pfam" id="PF18962"/>
    </source>
</evidence>
<accession>A0A554VG28</accession>
<keyword evidence="1 2" id="KW-0732">Signal</keyword>
<feature type="signal peptide" evidence="2">
    <location>
        <begin position="1"/>
        <end position="24"/>
    </location>
</feature>
<reference evidence="4 5" key="1">
    <citation type="submission" date="2019-07" db="EMBL/GenBank/DDBJ databases">
        <title>The draft genome sequence of Aquimarina algiphila M91.</title>
        <authorList>
            <person name="Meng X."/>
        </authorList>
    </citation>
    <scope>NUCLEOTIDE SEQUENCE [LARGE SCALE GENOMIC DNA]</scope>
    <source>
        <strain evidence="4 5">M91</strain>
    </source>
</reference>
<name>A0A554VG28_9FLAO</name>
<evidence type="ECO:0000256" key="1">
    <source>
        <dbReference type="ARBA" id="ARBA00022729"/>
    </source>
</evidence>
<proteinExistence type="predicted"/>
<sequence>MKKPLHFKGVIWAAFIFFCIQSFSQVPFSPVQNSTITINGELKTIGNTIVGLNQVLDGVIYTPSDNYNGNTSNNQKIFDYIDVDNDQSTFSSSSAVFTSSGSCAKVAYAGLYWAATYFVDRSATNSDNVLYDNLPFPDNRPDFRTLKFKPPGVVDYIDIPSADTQVIFDGYRNTPTNPSNTAVFDIPYVCYTDVTNIIKDLPTPDGTYTVANIRASTGFSGFNTNGISGGWVLVIAYEDNSLSKKYISSQQGYINNQPCSIVDPGCLKSFTYSGFQTAPAPSPVRARYAVATLEGDRPFAGDIFQIERPDLIRQDIFTAPANPNGNFFDSSISVDGSYVTNRTPSSENTLGFDLDIFDIPNPNNTVIGNNQTSSTFFTSSAGDGYSIFFNSIQVEVIEPELIVTERVLDANGIDITGESVNFADQLFYELMIENRGNEDITATTVRDVLPDNVDFTIGSITTSNPGIVATFNGTSREINITVADNLLVQNGGVHTVRFGVQVVPTCADLRDACSNEINNLATYTYTGIDSGVTNIGESILDQDACGFDISSSVNTLINEGVCFTDSEVAFICTGSLDLIADNGFANYTWTYEEDPSVVFPNTQTITVTLPGTYTVLKTGAPGCQDAQQIFVVDGFTTVINPVVGLISSLGSNPIVNGNIRTCPITGDPLPEIVLCGAGTTLNVPINFPAGTTVIWERLDPAACPSVTRDPNCPTPVVDFGACEGDWIQVSTDIGNYTVEQAGEYRIRATFDSGCMLPFYFNVFQNNFDIDLVVVQEIACGNPGIIRVQNSSNQYEYQLVPGSGVALPYQASPEFTGLTEAGTYTVNARKAGGLPTLCVFQTSIVLEEADELIVDITVTQPTSHQDLGEIAINTIGGVPPYSYSINNASPVSTNVFTNLIPGNYSVIVGDSNGCEVTQEVTIEAIEEVPLLEYADEILFCAITGQSYPVISIEDQNGEALEVSFNEGASIVWQKLDDISCAITLENDCPTTDSSCSSGWFDINTGGKFNVKEEGEYRIVITFANRTTNNTEIYYFKAENNLPNMADSFMMYPNPSEDIVNVNADVKNIRVFDVMGKLVLETTQNSYSISDLRNGIYFAKIETKDNKEVIVRVVKK</sequence>
<dbReference type="OrthoDB" id="607469at2"/>
<feature type="chain" id="PRO_5022019792" evidence="2">
    <location>
        <begin position="25"/>
        <end position="1114"/>
    </location>
</feature>
<evidence type="ECO:0000313" key="5">
    <source>
        <dbReference type="Proteomes" id="UP000318833"/>
    </source>
</evidence>
<dbReference type="Pfam" id="PF18962">
    <property type="entry name" value="Por_Secre_tail"/>
    <property type="match status" value="1"/>
</dbReference>
<organism evidence="4 5">
    <name type="scientific">Aquimarina algiphila</name>
    <dbReference type="NCBI Taxonomy" id="2047982"/>
    <lineage>
        <taxon>Bacteria</taxon>
        <taxon>Pseudomonadati</taxon>
        <taxon>Bacteroidota</taxon>
        <taxon>Flavobacteriia</taxon>
        <taxon>Flavobacteriales</taxon>
        <taxon>Flavobacteriaceae</taxon>
        <taxon>Aquimarina</taxon>
    </lineage>
</organism>
<dbReference type="EMBL" id="VLNR01000047">
    <property type="protein sequence ID" value="TSE06303.1"/>
    <property type="molecule type" value="Genomic_DNA"/>
</dbReference>
<dbReference type="Gene3D" id="2.60.40.740">
    <property type="match status" value="1"/>
</dbReference>
<evidence type="ECO:0000313" key="4">
    <source>
        <dbReference type="EMBL" id="TSE06303.1"/>
    </source>
</evidence>
<keyword evidence="5" id="KW-1185">Reference proteome</keyword>
<dbReference type="RefSeq" id="WP_143917678.1">
    <property type="nucleotide sequence ID" value="NZ_CANMIK010000052.1"/>
</dbReference>
<gene>
    <name evidence="4" type="ORF">FOF46_20165</name>
</gene>
<dbReference type="NCBIfam" id="TIGR04183">
    <property type="entry name" value="Por_Secre_tail"/>
    <property type="match status" value="1"/>
</dbReference>